<evidence type="ECO:0000256" key="10">
    <source>
        <dbReference type="ARBA" id="ARBA00023136"/>
    </source>
</evidence>
<feature type="repeat" description="Solcar" evidence="13">
    <location>
        <begin position="330"/>
        <end position="407"/>
    </location>
</feature>
<evidence type="ECO:0000256" key="14">
    <source>
        <dbReference type="RuleBase" id="RU000488"/>
    </source>
</evidence>
<comment type="function">
    <text evidence="12">Transport of phosphate groups from the cytosol to the mitochondrial matrix.</text>
</comment>
<dbReference type="GO" id="GO:1990547">
    <property type="term" value="P:mitochondrial phosphate ion transmembrane transport"/>
    <property type="evidence" value="ECO:0007669"/>
    <property type="project" value="InterPro"/>
</dbReference>
<dbReference type="InterPro" id="IPR044677">
    <property type="entry name" value="SLC25A3/Pic2/Mir1-like"/>
</dbReference>
<feature type="repeat" description="Solcar" evidence="13">
    <location>
        <begin position="132"/>
        <end position="216"/>
    </location>
</feature>
<feature type="compositionally biased region" description="Basic and acidic residues" evidence="15">
    <location>
        <begin position="430"/>
        <end position="463"/>
    </location>
</feature>
<evidence type="ECO:0000256" key="1">
    <source>
        <dbReference type="ARBA" id="ARBA00004448"/>
    </source>
</evidence>
<evidence type="ECO:0000256" key="8">
    <source>
        <dbReference type="ARBA" id="ARBA00022989"/>
    </source>
</evidence>
<dbReference type="SUPFAM" id="SSF103506">
    <property type="entry name" value="Mitochondrial carrier"/>
    <property type="match status" value="1"/>
</dbReference>
<feature type="repeat" description="Solcar" evidence="13">
    <location>
        <begin position="229"/>
        <end position="313"/>
    </location>
</feature>
<evidence type="ECO:0000256" key="11">
    <source>
        <dbReference type="ARBA" id="ARBA00024240"/>
    </source>
</evidence>
<proteinExistence type="inferred from homology"/>
<dbReference type="EMBL" id="JARGDH010000005">
    <property type="protein sequence ID" value="KAL0268154.1"/>
    <property type="molecule type" value="Genomic_DNA"/>
</dbReference>
<evidence type="ECO:0000256" key="13">
    <source>
        <dbReference type="PROSITE-ProRule" id="PRU00282"/>
    </source>
</evidence>
<evidence type="ECO:0000256" key="3">
    <source>
        <dbReference type="ARBA" id="ARBA00022448"/>
    </source>
</evidence>
<keyword evidence="7" id="KW-0809">Transit peptide</keyword>
<keyword evidence="6" id="KW-0999">Mitochondrion inner membrane</keyword>
<feature type="compositionally biased region" description="Basic and acidic residues" evidence="15">
    <location>
        <begin position="42"/>
        <end position="108"/>
    </location>
</feature>
<feature type="compositionally biased region" description="Gly residues" evidence="15">
    <location>
        <begin position="109"/>
        <end position="122"/>
    </location>
</feature>
<evidence type="ECO:0000256" key="7">
    <source>
        <dbReference type="ARBA" id="ARBA00022946"/>
    </source>
</evidence>
<dbReference type="AlphaFoldDB" id="A0AAW2HE57"/>
<dbReference type="InterPro" id="IPR018108">
    <property type="entry name" value="MCP_transmembrane"/>
</dbReference>
<evidence type="ECO:0000256" key="4">
    <source>
        <dbReference type="ARBA" id="ARBA00022692"/>
    </source>
</evidence>
<dbReference type="Gene3D" id="1.50.40.10">
    <property type="entry name" value="Mitochondrial carrier domain"/>
    <property type="match status" value="1"/>
</dbReference>
<evidence type="ECO:0000256" key="9">
    <source>
        <dbReference type="ARBA" id="ARBA00023128"/>
    </source>
</evidence>
<protein>
    <recommendedName>
        <fullName evidence="11">Phosphate carrier protein, mitochondrial</fullName>
    </recommendedName>
</protein>
<comment type="subcellular location">
    <subcellularLocation>
        <location evidence="1">Mitochondrion inner membrane</location>
        <topology evidence="1">Multi-pass membrane protein</topology>
    </subcellularLocation>
</comment>
<reference evidence="16" key="1">
    <citation type="journal article" date="2024" name="Gigascience">
        <title>Chromosome-level genome of the poultry shaft louse Menopon gallinae provides insight into the host-switching and adaptive evolution of parasitic lice.</title>
        <authorList>
            <person name="Xu Y."/>
            <person name="Ma L."/>
            <person name="Liu S."/>
            <person name="Liang Y."/>
            <person name="Liu Q."/>
            <person name="He Z."/>
            <person name="Tian L."/>
            <person name="Duan Y."/>
            <person name="Cai W."/>
            <person name="Li H."/>
            <person name="Song F."/>
        </authorList>
    </citation>
    <scope>NUCLEOTIDE SEQUENCE</scope>
    <source>
        <strain evidence="16">Cailab_2023a</strain>
    </source>
</reference>
<evidence type="ECO:0000256" key="12">
    <source>
        <dbReference type="ARBA" id="ARBA00054508"/>
    </source>
</evidence>
<evidence type="ECO:0000313" key="16">
    <source>
        <dbReference type="EMBL" id="KAL0268154.1"/>
    </source>
</evidence>
<dbReference type="GO" id="GO:0005315">
    <property type="term" value="F:phosphate transmembrane transporter activity"/>
    <property type="evidence" value="ECO:0007669"/>
    <property type="project" value="InterPro"/>
</dbReference>
<keyword evidence="10 13" id="KW-0472">Membrane</keyword>
<accession>A0AAW2HE57</accession>
<comment type="caution">
    <text evidence="16">The sequence shown here is derived from an EMBL/GenBank/DDBJ whole genome shotgun (WGS) entry which is preliminary data.</text>
</comment>
<dbReference type="GO" id="GO:0005743">
    <property type="term" value="C:mitochondrial inner membrane"/>
    <property type="evidence" value="ECO:0007669"/>
    <property type="project" value="UniProtKB-SubCell"/>
</dbReference>
<evidence type="ECO:0000256" key="15">
    <source>
        <dbReference type="SAM" id="MobiDB-lite"/>
    </source>
</evidence>
<feature type="compositionally biased region" description="Basic and acidic residues" evidence="15">
    <location>
        <begin position="26"/>
        <end position="35"/>
    </location>
</feature>
<dbReference type="PANTHER" id="PTHR45671:SF10">
    <property type="entry name" value="SOLUTE CARRIER FAMILY 25 MEMBER 3"/>
    <property type="match status" value="1"/>
</dbReference>
<dbReference type="InterPro" id="IPR023395">
    <property type="entry name" value="MCP_dom_sf"/>
</dbReference>
<dbReference type="Pfam" id="PF00153">
    <property type="entry name" value="Mito_carr"/>
    <property type="match status" value="3"/>
</dbReference>
<organism evidence="16">
    <name type="scientific">Menopon gallinae</name>
    <name type="common">poultry shaft louse</name>
    <dbReference type="NCBI Taxonomy" id="328185"/>
    <lineage>
        <taxon>Eukaryota</taxon>
        <taxon>Metazoa</taxon>
        <taxon>Ecdysozoa</taxon>
        <taxon>Arthropoda</taxon>
        <taxon>Hexapoda</taxon>
        <taxon>Insecta</taxon>
        <taxon>Pterygota</taxon>
        <taxon>Neoptera</taxon>
        <taxon>Paraneoptera</taxon>
        <taxon>Psocodea</taxon>
        <taxon>Troctomorpha</taxon>
        <taxon>Phthiraptera</taxon>
        <taxon>Amblycera</taxon>
        <taxon>Menoponidae</taxon>
        <taxon>Menopon</taxon>
    </lineage>
</organism>
<keyword evidence="8" id="KW-1133">Transmembrane helix</keyword>
<sequence>MFSKLLAVSQTNPFWSPFIRVECESKDEIKCKEPAKPPAKGGGKDPCKDAGKGKDDKGKGKDDKGKGKDDKGKGKDDKGKGKDDKGKGKDDKGKGKDDKGKQQDDKSKGGGGGGKGGGGGAGGGQVEFGSPEYFGMCAVGGAICCGLTHLLVTPLDLVKCRIQTDPSKYPGLLKGLGVTYRESGARGLVKGWAPTLIGYSLQGSCKFGLYEFFKVKYAELVGPQMAYDYRTFIYLAASASAEFVADIALSPFEATKVKIQTMECYASTMREAMPKMIEEEGYASFYKSLVPLWLRQIPYTMMKFACFERTIEALYQYVVPKPREQCSYEEQLAVTFTAGYIAGVFCAIVSHPADTVISKMNKDGGSIGENLRNMGFGGLWKGLGARIIMIGTLTGLQWFIYDGVKVYLNIPRPPPPEDPSAKGGGGSKPKPQDSGDKGKKPEKGKNDKGKKDEKGKKDDKAKK</sequence>
<keyword evidence="9" id="KW-0496">Mitochondrion</keyword>
<gene>
    <name evidence="16" type="ORF">PYX00_010207</name>
</gene>
<evidence type="ECO:0000256" key="2">
    <source>
        <dbReference type="ARBA" id="ARBA00006375"/>
    </source>
</evidence>
<comment type="similarity">
    <text evidence="2 14">Belongs to the mitochondrial carrier (TC 2.A.29) family.</text>
</comment>
<keyword evidence="5" id="KW-0677">Repeat</keyword>
<keyword evidence="4 13" id="KW-0812">Transmembrane</keyword>
<dbReference type="PANTHER" id="PTHR45671">
    <property type="entry name" value="SOLUTE CARRIER FAMILY 25 (MITOCHONDRIAL CARRIER PHOSPHATE CARRIER), MEMBER 3, LIKE-RELATED-RELATED"/>
    <property type="match status" value="1"/>
</dbReference>
<feature type="region of interest" description="Disordered" evidence="15">
    <location>
        <begin position="412"/>
        <end position="463"/>
    </location>
</feature>
<dbReference type="PROSITE" id="PS50920">
    <property type="entry name" value="SOLCAR"/>
    <property type="match status" value="3"/>
</dbReference>
<feature type="region of interest" description="Disordered" evidence="15">
    <location>
        <begin position="26"/>
        <end position="122"/>
    </location>
</feature>
<dbReference type="FunFam" id="1.50.40.10:FF:000005">
    <property type="entry name" value="Mitochondrial phosphate carrier protein 2"/>
    <property type="match status" value="1"/>
</dbReference>
<keyword evidence="3 14" id="KW-0813">Transport</keyword>
<evidence type="ECO:0000256" key="6">
    <source>
        <dbReference type="ARBA" id="ARBA00022792"/>
    </source>
</evidence>
<name>A0AAW2HE57_9NEOP</name>
<evidence type="ECO:0000256" key="5">
    <source>
        <dbReference type="ARBA" id="ARBA00022737"/>
    </source>
</evidence>